<evidence type="ECO:0008006" key="3">
    <source>
        <dbReference type="Google" id="ProtNLM"/>
    </source>
</evidence>
<reference evidence="1" key="1">
    <citation type="submission" date="2020-09" db="EMBL/GenBank/DDBJ databases">
        <title>New species isolated from human feces.</title>
        <authorList>
            <person name="Kitahara M."/>
            <person name="Shigeno Y."/>
            <person name="Shime M."/>
            <person name="Matsumoto Y."/>
            <person name="Nakamura S."/>
            <person name="Motooka D."/>
            <person name="Fukuoka S."/>
            <person name="Nishikawa H."/>
            <person name="Benno Y."/>
        </authorList>
    </citation>
    <scope>NUCLEOTIDE SEQUENCE</scope>
    <source>
        <strain evidence="1">MM59</strain>
    </source>
</reference>
<organism evidence="1 2">
    <name type="scientific">Pusillibacter faecalis</name>
    <dbReference type="NCBI Taxonomy" id="2714358"/>
    <lineage>
        <taxon>Bacteria</taxon>
        <taxon>Bacillati</taxon>
        <taxon>Bacillota</taxon>
        <taxon>Clostridia</taxon>
        <taxon>Eubacteriales</taxon>
        <taxon>Oscillospiraceae</taxon>
        <taxon>Pusillibacter</taxon>
    </lineage>
</organism>
<proteinExistence type="predicted"/>
<dbReference type="KEGG" id="pfaa:MM59RIKEN_07470"/>
<sequence>MASTLRDAFPGIFVSGEYADIPARFPTVTIIESDNSVLQKMRTIAPNLENAVSLMYEVNVYTNSVGYKKSEAKDIMETIDNEFSKMGFTRTMCNPVSNLQDATIYRIVARYEGVADKDFRIYTN</sequence>
<protein>
    <recommendedName>
        <fullName evidence="3">DUF3168 domain-containing protein</fullName>
    </recommendedName>
</protein>
<accession>A0A810Q530</accession>
<dbReference type="EMBL" id="AP023420">
    <property type="protein sequence ID" value="BCK83428.1"/>
    <property type="molecule type" value="Genomic_DNA"/>
</dbReference>
<gene>
    <name evidence="1" type="ORF">MM59RIKEN_07470</name>
</gene>
<dbReference type="Proteomes" id="UP000679848">
    <property type="component" value="Chromosome"/>
</dbReference>
<dbReference type="AlphaFoldDB" id="A0A810Q530"/>
<keyword evidence="2" id="KW-1185">Reference proteome</keyword>
<evidence type="ECO:0000313" key="1">
    <source>
        <dbReference type="EMBL" id="BCK83428.1"/>
    </source>
</evidence>
<name>A0A810Q530_9FIRM</name>
<evidence type="ECO:0000313" key="2">
    <source>
        <dbReference type="Proteomes" id="UP000679848"/>
    </source>
</evidence>